<dbReference type="InterPro" id="IPR010730">
    <property type="entry name" value="HET"/>
</dbReference>
<dbReference type="RefSeq" id="XP_062731324.1">
    <property type="nucleotide sequence ID" value="XM_062872884.1"/>
</dbReference>
<evidence type="ECO:0000259" key="1">
    <source>
        <dbReference type="Pfam" id="PF06985"/>
    </source>
</evidence>
<keyword evidence="3" id="KW-1185">Reference proteome</keyword>
<dbReference type="PANTHER" id="PTHR10622">
    <property type="entry name" value="HET DOMAIN-CONTAINING PROTEIN"/>
    <property type="match status" value="1"/>
</dbReference>
<protein>
    <recommendedName>
        <fullName evidence="1">Heterokaryon incompatibility domain-containing protein</fullName>
    </recommendedName>
</protein>
<name>A0ABR0FEE8_9PEZI</name>
<dbReference type="GeneID" id="87892207"/>
<dbReference type="Pfam" id="PF06985">
    <property type="entry name" value="HET"/>
    <property type="match status" value="1"/>
</dbReference>
<gene>
    <name evidence="2" type="ORF">QC761_0083620</name>
</gene>
<evidence type="ECO:0000313" key="3">
    <source>
        <dbReference type="Proteomes" id="UP001322138"/>
    </source>
</evidence>
<organism evidence="2 3">
    <name type="scientific">Podospora bellae-mahoneyi</name>
    <dbReference type="NCBI Taxonomy" id="2093777"/>
    <lineage>
        <taxon>Eukaryota</taxon>
        <taxon>Fungi</taxon>
        <taxon>Dikarya</taxon>
        <taxon>Ascomycota</taxon>
        <taxon>Pezizomycotina</taxon>
        <taxon>Sordariomycetes</taxon>
        <taxon>Sordariomycetidae</taxon>
        <taxon>Sordariales</taxon>
        <taxon>Podosporaceae</taxon>
        <taxon>Podospora</taxon>
    </lineage>
</organism>
<proteinExistence type="predicted"/>
<reference evidence="2 3" key="1">
    <citation type="journal article" date="2023" name="bioRxiv">
        <title>High-quality genome assemblies of four members of thePodospora anserinaspecies complex.</title>
        <authorList>
            <person name="Ament-Velasquez S.L."/>
            <person name="Vogan A.A."/>
            <person name="Wallerman O."/>
            <person name="Hartmann F."/>
            <person name="Gautier V."/>
            <person name="Silar P."/>
            <person name="Giraud T."/>
            <person name="Johannesson H."/>
        </authorList>
    </citation>
    <scope>NUCLEOTIDE SEQUENCE [LARGE SCALE GENOMIC DNA]</scope>
    <source>
        <strain evidence="2 3">CBS 112042</strain>
    </source>
</reference>
<dbReference type="EMBL" id="JAFFGZ010000007">
    <property type="protein sequence ID" value="KAK4642348.1"/>
    <property type="molecule type" value="Genomic_DNA"/>
</dbReference>
<dbReference type="PANTHER" id="PTHR10622:SF10">
    <property type="entry name" value="HET DOMAIN-CONTAINING PROTEIN"/>
    <property type="match status" value="1"/>
</dbReference>
<feature type="domain" description="Heterokaryon incompatibility" evidence="1">
    <location>
        <begin position="58"/>
        <end position="114"/>
    </location>
</feature>
<accession>A0ABR0FEE8</accession>
<dbReference type="Proteomes" id="UP001322138">
    <property type="component" value="Unassembled WGS sequence"/>
</dbReference>
<sequence>MLNHTPSSPTTETRRRCCSRIYNILNSQPGTGVHVLTLAKISPPLLTRVSGKKGFYKVREATLLARKQGFNFIWIDTCCIDTSSNTEPSKAISSMYQWYKDAQICYAFLADVRSVTEEDPSEETFDFSGKPVIYAALDIARADCPP</sequence>
<comment type="caution">
    <text evidence="2">The sequence shown here is derived from an EMBL/GenBank/DDBJ whole genome shotgun (WGS) entry which is preliminary data.</text>
</comment>
<evidence type="ECO:0000313" key="2">
    <source>
        <dbReference type="EMBL" id="KAK4642348.1"/>
    </source>
</evidence>